<dbReference type="Gramene" id="Pp3c9_2080V3.3">
    <property type="protein sequence ID" value="Pp3c9_2080V3.3"/>
    <property type="gene ID" value="Pp3c9_2080"/>
</dbReference>
<accession>A0A2K1K1M2</accession>
<dbReference type="OrthoDB" id="421979at2759"/>
<dbReference type="Pfam" id="PF04646">
    <property type="entry name" value="DUF604"/>
    <property type="match status" value="1"/>
</dbReference>
<dbReference type="EnsemblPlants" id="Pp3c9_2080V3.2">
    <property type="protein sequence ID" value="Pp3c9_2080V3.2"/>
    <property type="gene ID" value="Pp3c9_2080"/>
</dbReference>
<evidence type="ECO:0000313" key="3">
    <source>
        <dbReference type="Proteomes" id="UP000006727"/>
    </source>
</evidence>
<protein>
    <submittedName>
        <fullName evidence="1 2">Uncharacterized protein</fullName>
    </submittedName>
</protein>
<reference evidence="1 3" key="2">
    <citation type="journal article" date="2018" name="Plant J.">
        <title>The Physcomitrella patens chromosome-scale assembly reveals moss genome structure and evolution.</title>
        <authorList>
            <person name="Lang D."/>
            <person name="Ullrich K.K."/>
            <person name="Murat F."/>
            <person name="Fuchs J."/>
            <person name="Jenkins J."/>
            <person name="Haas F.B."/>
            <person name="Piednoel M."/>
            <person name="Gundlach H."/>
            <person name="Van Bel M."/>
            <person name="Meyberg R."/>
            <person name="Vives C."/>
            <person name="Morata J."/>
            <person name="Symeonidi A."/>
            <person name="Hiss M."/>
            <person name="Muchero W."/>
            <person name="Kamisugi Y."/>
            <person name="Saleh O."/>
            <person name="Blanc G."/>
            <person name="Decker E.L."/>
            <person name="van Gessel N."/>
            <person name="Grimwood J."/>
            <person name="Hayes R.D."/>
            <person name="Graham S.W."/>
            <person name="Gunter L.E."/>
            <person name="McDaniel S.F."/>
            <person name="Hoernstein S.N.W."/>
            <person name="Larsson A."/>
            <person name="Li F.W."/>
            <person name="Perroud P.F."/>
            <person name="Phillips J."/>
            <person name="Ranjan P."/>
            <person name="Rokshar D.S."/>
            <person name="Rothfels C.J."/>
            <person name="Schneider L."/>
            <person name="Shu S."/>
            <person name="Stevenson D.W."/>
            <person name="Thummler F."/>
            <person name="Tillich M."/>
            <person name="Villarreal Aguilar J.C."/>
            <person name="Widiez T."/>
            <person name="Wong G.K."/>
            <person name="Wymore A."/>
            <person name="Zhang Y."/>
            <person name="Zimmer A.D."/>
            <person name="Quatrano R.S."/>
            <person name="Mayer K.F.X."/>
            <person name="Goodstein D."/>
            <person name="Casacuberta J.M."/>
            <person name="Vandepoele K."/>
            <person name="Reski R."/>
            <person name="Cuming A.C."/>
            <person name="Tuskan G.A."/>
            <person name="Maumus F."/>
            <person name="Salse J."/>
            <person name="Schmutz J."/>
            <person name="Rensing S.A."/>
        </authorList>
    </citation>
    <scope>NUCLEOTIDE SEQUENCE [LARGE SCALE GENOMIC DNA]</scope>
    <source>
        <strain evidence="2 3">cv. Gransden 2004</strain>
    </source>
</reference>
<dbReference type="Proteomes" id="UP000006727">
    <property type="component" value="Chromosome 9"/>
</dbReference>
<proteinExistence type="predicted"/>
<dbReference type="Gramene" id="Pp3c9_2080V3.2">
    <property type="protein sequence ID" value="Pp3c9_2080V3.2"/>
    <property type="gene ID" value="Pp3c9_2080"/>
</dbReference>
<dbReference type="Gramene" id="Pp3c9_2080V3.1">
    <property type="protein sequence ID" value="Pp3c9_2080V3.1"/>
    <property type="gene ID" value="Pp3c9_2080"/>
</dbReference>
<sequence>MGVMAKVETSLKGGKHRDIPENSSGLGGCTKMSLVIVVACLCSCIYALSLASISSKPCWSSLKSCESRVCEGGNVSTWRGIGGRSSRTLQSQSVAVVKSPAMSKREALTSPPQSRIPPVAPATHVRLKRRNTSLSHIVFGIAASANLWKSRKHYVKEWWKPGKMRGYVWLEEPVKNETGWGVDVPLAQISANTSQFKYTHKVGSRSAIRLARIVTEMYRFKLPKVDWFVMGDDDTIFFTDNLVRMLSKYDPTKMYYIGSQSESHWQNTEFSYGMAYGGGGFAISFPLAKALSRMQDDCLHRYPQLFGSDDRMHACITELGVPIIKNRGFHQFDIFGDPLGLMAAHPLTPLLSIHHLDVIAPIFPNMTKLGAVQRLMKAAKVEQASMLQQTIVYGRHRKYSFSISAGFVVRAYNGFVPPLELEEVPRTFRSWYGDTARSHFPFNTREFPTDICKQPTLFYVHNRTSKRTSEELIETIYMKENLPARNSTACDTKLNQVQKILVRSQRLNYAWFESRSLCGKVASWRNGTIDILVKPCEEDELIIGN</sequence>
<dbReference type="PaxDb" id="3218-PP1S90_194V6.1"/>
<dbReference type="EnsemblPlants" id="Pp3c9_2080V3.1">
    <property type="protein sequence ID" value="Pp3c9_2080V3.1"/>
    <property type="gene ID" value="Pp3c9_2080"/>
</dbReference>
<dbReference type="AlphaFoldDB" id="A0A2K1K1M2"/>
<name>A0A2K1K1M2_PHYPA</name>
<evidence type="ECO:0000313" key="1">
    <source>
        <dbReference type="EMBL" id="PNR47679.1"/>
    </source>
</evidence>
<reference evidence="2" key="3">
    <citation type="submission" date="2020-12" db="UniProtKB">
        <authorList>
            <consortium name="EnsemblPlants"/>
        </authorList>
    </citation>
    <scope>IDENTIFICATION</scope>
</reference>
<evidence type="ECO:0000313" key="2">
    <source>
        <dbReference type="EnsemblPlants" id="Pp3c9_2080V3.1"/>
    </source>
</evidence>
<dbReference type="FunFam" id="3.90.550.50:FF:000006">
    <property type="entry name" value="Fringe-related protein-like"/>
    <property type="match status" value="1"/>
</dbReference>
<reference evidence="1 3" key="1">
    <citation type="journal article" date="2008" name="Science">
        <title>The Physcomitrella genome reveals evolutionary insights into the conquest of land by plants.</title>
        <authorList>
            <person name="Rensing S."/>
            <person name="Lang D."/>
            <person name="Zimmer A."/>
            <person name="Terry A."/>
            <person name="Salamov A."/>
            <person name="Shapiro H."/>
            <person name="Nishiyama T."/>
            <person name="Perroud P.-F."/>
            <person name="Lindquist E."/>
            <person name="Kamisugi Y."/>
            <person name="Tanahashi T."/>
            <person name="Sakakibara K."/>
            <person name="Fujita T."/>
            <person name="Oishi K."/>
            <person name="Shin-I T."/>
            <person name="Kuroki Y."/>
            <person name="Toyoda A."/>
            <person name="Suzuki Y."/>
            <person name="Hashimoto A."/>
            <person name="Yamaguchi K."/>
            <person name="Sugano A."/>
            <person name="Kohara Y."/>
            <person name="Fujiyama A."/>
            <person name="Anterola A."/>
            <person name="Aoki S."/>
            <person name="Ashton N."/>
            <person name="Barbazuk W.B."/>
            <person name="Barker E."/>
            <person name="Bennetzen J."/>
            <person name="Bezanilla M."/>
            <person name="Blankenship R."/>
            <person name="Cho S.H."/>
            <person name="Dutcher S."/>
            <person name="Estelle M."/>
            <person name="Fawcett J.A."/>
            <person name="Gundlach H."/>
            <person name="Hanada K."/>
            <person name="Heyl A."/>
            <person name="Hicks K.A."/>
            <person name="Hugh J."/>
            <person name="Lohr M."/>
            <person name="Mayer K."/>
            <person name="Melkozernov A."/>
            <person name="Murata T."/>
            <person name="Nelson D."/>
            <person name="Pils B."/>
            <person name="Prigge M."/>
            <person name="Reiss B."/>
            <person name="Renner T."/>
            <person name="Rombauts S."/>
            <person name="Rushton P."/>
            <person name="Sanderfoot A."/>
            <person name="Schween G."/>
            <person name="Shiu S.-H."/>
            <person name="Stueber K."/>
            <person name="Theodoulou F.L."/>
            <person name="Tu H."/>
            <person name="Van de Peer Y."/>
            <person name="Verrier P.J."/>
            <person name="Waters E."/>
            <person name="Wood A."/>
            <person name="Yang L."/>
            <person name="Cove D."/>
            <person name="Cuming A."/>
            <person name="Hasebe M."/>
            <person name="Lucas S."/>
            <person name="Mishler D.B."/>
            <person name="Reski R."/>
            <person name="Grigoriev I."/>
            <person name="Quatrano R.S."/>
            <person name="Boore J.L."/>
        </authorList>
    </citation>
    <scope>NUCLEOTIDE SEQUENCE [LARGE SCALE GENOMIC DNA]</scope>
    <source>
        <strain evidence="2 3">cv. Gransden 2004</strain>
    </source>
</reference>
<dbReference type="GeneID" id="112286398"/>
<gene>
    <name evidence="2" type="primary">LOC112286398</name>
    <name evidence="1" type="ORF">PHYPA_012152</name>
</gene>
<dbReference type="EnsemblPlants" id="Pp3c9_2080V3.3">
    <property type="protein sequence ID" value="Pp3c9_2080V3.3"/>
    <property type="gene ID" value="Pp3c9_2080"/>
</dbReference>
<dbReference type="OMA" id="LWWKPQM"/>
<dbReference type="Gene3D" id="3.90.550.50">
    <property type="match status" value="1"/>
</dbReference>
<dbReference type="GO" id="GO:0008375">
    <property type="term" value="F:acetylglucosaminyltransferase activity"/>
    <property type="evidence" value="ECO:0000318"/>
    <property type="project" value="GO_Central"/>
</dbReference>
<keyword evidence="3" id="KW-1185">Reference proteome</keyword>
<dbReference type="RefSeq" id="XP_024384024.1">
    <property type="nucleotide sequence ID" value="XM_024528256.2"/>
</dbReference>
<dbReference type="RefSeq" id="XP_073392167.1">
    <property type="nucleotide sequence ID" value="XM_073536066.1"/>
</dbReference>
<dbReference type="InterPro" id="IPR006740">
    <property type="entry name" value="DUF604"/>
</dbReference>
<organism evidence="1">
    <name type="scientific">Physcomitrium patens</name>
    <name type="common">Spreading-leaved earth moss</name>
    <name type="synonym">Physcomitrella patens</name>
    <dbReference type="NCBI Taxonomy" id="3218"/>
    <lineage>
        <taxon>Eukaryota</taxon>
        <taxon>Viridiplantae</taxon>
        <taxon>Streptophyta</taxon>
        <taxon>Embryophyta</taxon>
        <taxon>Bryophyta</taxon>
        <taxon>Bryophytina</taxon>
        <taxon>Bryopsida</taxon>
        <taxon>Funariidae</taxon>
        <taxon>Funariales</taxon>
        <taxon>Funariaceae</taxon>
        <taxon>Physcomitrium</taxon>
    </lineage>
</organism>
<dbReference type="PANTHER" id="PTHR10811">
    <property type="entry name" value="FRINGE-RELATED"/>
    <property type="match status" value="1"/>
</dbReference>
<dbReference type="STRING" id="3218.A0A2K1K1M2"/>
<dbReference type="EMBL" id="ABEU02000009">
    <property type="protein sequence ID" value="PNR47679.1"/>
    <property type="molecule type" value="Genomic_DNA"/>
</dbReference>